<dbReference type="Proteomes" id="UP000079169">
    <property type="component" value="Unplaced"/>
</dbReference>
<evidence type="ECO:0000313" key="3">
    <source>
        <dbReference type="RefSeq" id="XP_026681894.1"/>
    </source>
</evidence>
<name>A0A3Q0J094_DIACI</name>
<dbReference type="RefSeq" id="XP_026681894.1">
    <property type="nucleotide sequence ID" value="XM_026826093.1"/>
</dbReference>
<reference evidence="3" key="1">
    <citation type="submission" date="2025-08" db="UniProtKB">
        <authorList>
            <consortium name="RefSeq"/>
        </authorList>
    </citation>
    <scope>IDENTIFICATION</scope>
</reference>
<dbReference type="KEGG" id="dci:103512700"/>
<evidence type="ECO:0000313" key="2">
    <source>
        <dbReference type="Proteomes" id="UP000079169"/>
    </source>
</evidence>
<dbReference type="GeneID" id="103512700"/>
<dbReference type="PaxDb" id="121845-A0A3Q0J094"/>
<feature type="coiled-coil region" evidence="1">
    <location>
        <begin position="37"/>
        <end position="98"/>
    </location>
</feature>
<dbReference type="SUPFAM" id="SSF46966">
    <property type="entry name" value="Spectrin repeat"/>
    <property type="match status" value="1"/>
</dbReference>
<dbReference type="STRING" id="121845.A0A3Q0J094"/>
<keyword evidence="2" id="KW-1185">Reference proteome</keyword>
<keyword evidence="1" id="KW-0175">Coiled coil</keyword>
<proteinExistence type="predicted"/>
<gene>
    <name evidence="3" type="primary">LOC103512700</name>
</gene>
<evidence type="ECO:0000256" key="1">
    <source>
        <dbReference type="SAM" id="Coils"/>
    </source>
</evidence>
<sequence length="160" mass="18517">MRAAYLTDVEKIGTWLQDAEAKIQDRTLPPQTLIQFIQQLEGELIDMKDKLAQMTRTGNEISQHTESNEERALIQSTILSFTEQMQQIEMKLNERKKEVTGCDDAWKHFLSLHAEVMKWVSEKRTFLSEPYDSNNLSDLRVKLNSYTNAVKTCTHSRPAV</sequence>
<dbReference type="Gene3D" id="1.20.58.60">
    <property type="match status" value="1"/>
</dbReference>
<dbReference type="AlphaFoldDB" id="A0A3Q0J094"/>
<protein>
    <submittedName>
        <fullName evidence="3">Uncharacterized protein LOC103512700</fullName>
    </submittedName>
</protein>
<organism evidence="2 3">
    <name type="scientific">Diaphorina citri</name>
    <name type="common">Asian citrus psyllid</name>
    <dbReference type="NCBI Taxonomy" id="121845"/>
    <lineage>
        <taxon>Eukaryota</taxon>
        <taxon>Metazoa</taxon>
        <taxon>Ecdysozoa</taxon>
        <taxon>Arthropoda</taxon>
        <taxon>Hexapoda</taxon>
        <taxon>Insecta</taxon>
        <taxon>Pterygota</taxon>
        <taxon>Neoptera</taxon>
        <taxon>Paraneoptera</taxon>
        <taxon>Hemiptera</taxon>
        <taxon>Sternorrhyncha</taxon>
        <taxon>Psylloidea</taxon>
        <taxon>Psyllidae</taxon>
        <taxon>Diaphorininae</taxon>
        <taxon>Diaphorina</taxon>
    </lineage>
</organism>
<accession>A0A3Q0J094</accession>